<dbReference type="AlphaFoldDB" id="A0A6A5WA54"/>
<keyword evidence="1" id="KW-1133">Transmembrane helix</keyword>
<dbReference type="EMBL" id="ML977609">
    <property type="protein sequence ID" value="KAF1997774.1"/>
    <property type="molecule type" value="Genomic_DNA"/>
</dbReference>
<evidence type="ECO:0000313" key="3">
    <source>
        <dbReference type="Proteomes" id="UP000799779"/>
    </source>
</evidence>
<evidence type="ECO:0000313" key="2">
    <source>
        <dbReference type="EMBL" id="KAF1997774.1"/>
    </source>
</evidence>
<dbReference type="InterPro" id="IPR038872">
    <property type="entry name" value="Put_GTT3"/>
</dbReference>
<keyword evidence="1" id="KW-0472">Membrane</keyword>
<dbReference type="PANTHER" id="PTHR41807:SF1">
    <property type="entry name" value="GLUTATHIONE TRANSFERASE 3"/>
    <property type="match status" value="1"/>
</dbReference>
<feature type="transmembrane region" description="Helical" evidence="1">
    <location>
        <begin position="219"/>
        <end position="241"/>
    </location>
</feature>
<accession>A0A6A5WA54</accession>
<feature type="transmembrane region" description="Helical" evidence="1">
    <location>
        <begin position="315"/>
        <end position="335"/>
    </location>
</feature>
<sequence length="337" mass="37374">MSTSWLQRKRKGELIELAQKANLPDADGLLKDDLVDALYAHLESNETTFGKQTTFADFYGRTGSPIKRERASPDALAVAKPRRRQTKVFENAEPEEPASATALTTRTPRAVSRVTSRISQVDIPASPAQLANAADQQIQVAKAKAVELWAKTRIDEAIEFLRENVSSVAAIQSALFIFEASILQWKTLATQTVDTPQYAKPYVNTFPIPDLTKLLMSEFWAPATLWSLTSLFFPLLVSYLFNLTQRTNTRHKTSSRVYAVDPLTFNIVKALFAYWTFAPTTEALTAEKKVAVWNSWGPFGAETVQTVATNVPGGYYGLQISAFIGIVISLYDAALKK</sequence>
<gene>
    <name evidence="2" type="ORF">P154DRAFT_271848</name>
</gene>
<keyword evidence="1" id="KW-0812">Transmembrane</keyword>
<reference evidence="2" key="1">
    <citation type="journal article" date="2020" name="Stud. Mycol.">
        <title>101 Dothideomycetes genomes: a test case for predicting lifestyles and emergence of pathogens.</title>
        <authorList>
            <person name="Haridas S."/>
            <person name="Albert R."/>
            <person name="Binder M."/>
            <person name="Bloem J."/>
            <person name="Labutti K."/>
            <person name="Salamov A."/>
            <person name="Andreopoulos B."/>
            <person name="Baker S."/>
            <person name="Barry K."/>
            <person name="Bills G."/>
            <person name="Bluhm B."/>
            <person name="Cannon C."/>
            <person name="Castanera R."/>
            <person name="Culley D."/>
            <person name="Daum C."/>
            <person name="Ezra D."/>
            <person name="Gonzalez J."/>
            <person name="Henrissat B."/>
            <person name="Kuo A."/>
            <person name="Liang C."/>
            <person name="Lipzen A."/>
            <person name="Lutzoni F."/>
            <person name="Magnuson J."/>
            <person name="Mondo S."/>
            <person name="Nolan M."/>
            <person name="Ohm R."/>
            <person name="Pangilinan J."/>
            <person name="Park H.-J."/>
            <person name="Ramirez L."/>
            <person name="Alfaro M."/>
            <person name="Sun H."/>
            <person name="Tritt A."/>
            <person name="Yoshinaga Y."/>
            <person name="Zwiers L.-H."/>
            <person name="Turgeon B."/>
            <person name="Goodwin S."/>
            <person name="Spatafora J."/>
            <person name="Crous P."/>
            <person name="Grigoriev I."/>
        </authorList>
    </citation>
    <scope>NUCLEOTIDE SEQUENCE</scope>
    <source>
        <strain evidence="2">CBS 123094</strain>
    </source>
</reference>
<organism evidence="2 3">
    <name type="scientific">Amniculicola lignicola CBS 123094</name>
    <dbReference type="NCBI Taxonomy" id="1392246"/>
    <lineage>
        <taxon>Eukaryota</taxon>
        <taxon>Fungi</taxon>
        <taxon>Dikarya</taxon>
        <taxon>Ascomycota</taxon>
        <taxon>Pezizomycotina</taxon>
        <taxon>Dothideomycetes</taxon>
        <taxon>Pleosporomycetidae</taxon>
        <taxon>Pleosporales</taxon>
        <taxon>Amniculicolaceae</taxon>
        <taxon>Amniculicola</taxon>
    </lineage>
</organism>
<keyword evidence="3" id="KW-1185">Reference proteome</keyword>
<evidence type="ECO:0000256" key="1">
    <source>
        <dbReference type="SAM" id="Phobius"/>
    </source>
</evidence>
<proteinExistence type="predicted"/>
<dbReference type="Proteomes" id="UP000799779">
    <property type="component" value="Unassembled WGS sequence"/>
</dbReference>
<dbReference type="PANTHER" id="PTHR41807">
    <property type="entry name" value="GLUTATHIONE TRANSFERASE 3"/>
    <property type="match status" value="1"/>
</dbReference>
<dbReference type="OrthoDB" id="4034134at2759"/>
<protein>
    <submittedName>
        <fullName evidence="2">Uncharacterized protein</fullName>
    </submittedName>
</protein>
<name>A0A6A5WA54_9PLEO</name>
<dbReference type="GO" id="GO:0016020">
    <property type="term" value="C:membrane"/>
    <property type="evidence" value="ECO:0007669"/>
    <property type="project" value="TreeGrafter"/>
</dbReference>